<protein>
    <submittedName>
        <fullName evidence="7">Uncharacterized protein</fullName>
    </submittedName>
</protein>
<feature type="signal peptide" evidence="4">
    <location>
        <begin position="1"/>
        <end position="22"/>
    </location>
</feature>
<feature type="chain" id="PRO_5002354747" evidence="4">
    <location>
        <begin position="23"/>
        <end position="704"/>
    </location>
</feature>
<dbReference type="PRINTS" id="PR00705">
    <property type="entry name" value="PAPAIN"/>
</dbReference>
<dbReference type="GO" id="GO:0008234">
    <property type="term" value="F:cysteine-type peptidase activity"/>
    <property type="evidence" value="ECO:0007669"/>
    <property type="project" value="InterPro"/>
</dbReference>
<dbReference type="Gramene" id="OGLUM09G20490.1">
    <property type="protein sequence ID" value="OGLUM09G20490.1"/>
    <property type="gene ID" value="OGLUM09G20490"/>
</dbReference>
<dbReference type="STRING" id="40148.A0A0E0B6P2"/>
<evidence type="ECO:0000313" key="7">
    <source>
        <dbReference type="EnsemblPlants" id="OGLUM09G20490.1"/>
    </source>
</evidence>
<feature type="domain" description="Cathepsin propeptide inhibitor" evidence="6">
    <location>
        <begin position="390"/>
        <end position="448"/>
    </location>
</feature>
<keyword evidence="2 4" id="KW-0732">Signal</keyword>
<comment type="similarity">
    <text evidence="1">Belongs to the peptidase C1 family.</text>
</comment>
<dbReference type="InterPro" id="IPR039417">
    <property type="entry name" value="Peptidase_C1A_papain-like"/>
</dbReference>
<dbReference type="PROSITE" id="PS00139">
    <property type="entry name" value="THIOL_PROTEASE_CYS"/>
    <property type="match status" value="1"/>
</dbReference>
<keyword evidence="8" id="KW-1185">Reference proteome</keyword>
<dbReference type="PROSITE" id="PS00639">
    <property type="entry name" value="THIOL_PROTEASE_HIS"/>
    <property type="match status" value="1"/>
</dbReference>
<dbReference type="InterPro" id="IPR013201">
    <property type="entry name" value="Prot_inhib_I29"/>
</dbReference>
<proteinExistence type="inferred from homology"/>
<keyword evidence="3" id="KW-1015">Disulfide bond</keyword>
<evidence type="ECO:0000256" key="3">
    <source>
        <dbReference type="ARBA" id="ARBA00023157"/>
    </source>
</evidence>
<dbReference type="InterPro" id="IPR013128">
    <property type="entry name" value="Peptidase_C1A"/>
</dbReference>
<dbReference type="SMART" id="SM00645">
    <property type="entry name" value="Pept_C1"/>
    <property type="match status" value="2"/>
</dbReference>
<evidence type="ECO:0000259" key="5">
    <source>
        <dbReference type="SMART" id="SM00645"/>
    </source>
</evidence>
<dbReference type="PANTHER" id="PTHR12411">
    <property type="entry name" value="CYSTEINE PROTEASE FAMILY C1-RELATED"/>
    <property type="match status" value="1"/>
</dbReference>
<evidence type="ECO:0000256" key="2">
    <source>
        <dbReference type="ARBA" id="ARBA00022729"/>
    </source>
</evidence>
<dbReference type="InterPro" id="IPR038765">
    <property type="entry name" value="Papain-like_cys_pep_sf"/>
</dbReference>
<dbReference type="PROSITE" id="PS00640">
    <property type="entry name" value="THIOL_PROTEASE_ASN"/>
    <property type="match status" value="2"/>
</dbReference>
<dbReference type="eggNOG" id="KOG1543">
    <property type="taxonomic scope" value="Eukaryota"/>
</dbReference>
<name>A0A0E0B6P2_9ORYZ</name>
<dbReference type="SUPFAM" id="SSF54001">
    <property type="entry name" value="Cysteine proteinases"/>
    <property type="match status" value="2"/>
</dbReference>
<feature type="domain" description="Cathepsin propeptide inhibitor" evidence="6">
    <location>
        <begin position="44"/>
        <end position="104"/>
    </location>
</feature>
<dbReference type="Pfam" id="PF00112">
    <property type="entry name" value="Peptidase_C1"/>
    <property type="match status" value="2"/>
</dbReference>
<dbReference type="Pfam" id="PF08246">
    <property type="entry name" value="Inhibitor_I29"/>
    <property type="match status" value="2"/>
</dbReference>
<evidence type="ECO:0000256" key="1">
    <source>
        <dbReference type="ARBA" id="ARBA00008455"/>
    </source>
</evidence>
<dbReference type="HOGENOM" id="CLU_392013_0_0_1"/>
<dbReference type="EnsemblPlants" id="OGLUM09G20490.1">
    <property type="protein sequence ID" value="OGLUM09G20490.1"/>
    <property type="gene ID" value="OGLUM09G20490"/>
</dbReference>
<feature type="domain" description="Peptidase C1A papain C-terminal" evidence="5">
    <location>
        <begin position="133"/>
        <end position="327"/>
    </location>
</feature>
<evidence type="ECO:0000259" key="6">
    <source>
        <dbReference type="SMART" id="SM00848"/>
    </source>
</evidence>
<dbReference type="Gene3D" id="3.90.70.10">
    <property type="entry name" value="Cysteine proteinases"/>
    <property type="match status" value="2"/>
</dbReference>
<reference evidence="7" key="2">
    <citation type="submission" date="2018-05" db="EMBL/GenBank/DDBJ databases">
        <title>OgluRS3 (Oryza glumaepatula Reference Sequence Version 3).</title>
        <authorList>
            <person name="Zhang J."/>
            <person name="Kudrna D."/>
            <person name="Lee S."/>
            <person name="Talag J."/>
            <person name="Welchert J."/>
            <person name="Wing R.A."/>
        </authorList>
    </citation>
    <scope>NUCLEOTIDE SEQUENCE [LARGE SCALE GENOMIC DNA]</scope>
</reference>
<dbReference type="InterPro" id="IPR000668">
    <property type="entry name" value="Peptidase_C1A_C"/>
</dbReference>
<evidence type="ECO:0000256" key="4">
    <source>
        <dbReference type="SAM" id="SignalP"/>
    </source>
</evidence>
<dbReference type="GO" id="GO:0006508">
    <property type="term" value="P:proteolysis"/>
    <property type="evidence" value="ECO:0007669"/>
    <property type="project" value="InterPro"/>
</dbReference>
<dbReference type="InterPro" id="IPR025661">
    <property type="entry name" value="Pept_asp_AS"/>
</dbReference>
<dbReference type="InterPro" id="IPR025660">
    <property type="entry name" value="Pept_his_AS"/>
</dbReference>
<dbReference type="CDD" id="cd02248">
    <property type="entry name" value="Peptidase_C1A"/>
    <property type="match status" value="2"/>
</dbReference>
<reference evidence="7" key="1">
    <citation type="submission" date="2015-04" db="UniProtKB">
        <authorList>
            <consortium name="EnsemblPlants"/>
        </authorList>
    </citation>
    <scope>IDENTIFICATION</scope>
</reference>
<evidence type="ECO:0000313" key="8">
    <source>
        <dbReference type="Proteomes" id="UP000026961"/>
    </source>
</evidence>
<sequence length="704" mass="76168">MHMHNKYTLVGLSAVLLVAAAAQDVDLTVTDKDVESEESMWNLYERWCSVYHSTSSSPWDLADVESRFEAFKANARHVNEFNKKEGMTYQLGLNKFADMTLDEFVAMYAGAKLDAAVLASIPEAEEEEVVGDVPTAWDWRQRGIVTPVKNQNPCESAYAIVTVKLYTLSEQQVLDCSGAGDCSGGYPSKVLTDFAVKKGIALSQYYPAYSAKKQACRTAAGTPASVAYANEAALKQSVYKQPVSVAIEASSNFQLYSKGVYNGPCGTSVNHAVIAVGYGVTQDNINYWIVRNSWGPGWGERGYIRMKRDIAAKEGLCGIAMYGVYPIKRTAAISSVVDDLTHMEMKNPLAVGLLALLVAAMAVAAAAHDDDDVPFTDEDLESEQSMWNLYDRWRAVYASSSSHLGGDIESRFEAFKANARYVSEFNKKEGMTYELGLNKFADMTLEEFVAKYAGAKVDAAAALASVPEAEEEMVGDVPAAWDWRQHGVVTPVKDQGSCGSCWAFSSVGAVESAYAIATKKLLRLSEQQVLDCSGGGDCGGGYTSTVLSEFAVKKGIALDASGNPPYYPPYQAKKLACRTVAGKPVVKMDGAASVPSSNEVALKQSVYKQPVSVLIEANSNFQLYKQGVYSGPCGTSINHAVLAVGYGATSDNTKYWIVKNSWGTGWGEKGYIRMKRDIAAKSGLCGIALYGMYPIKKTVAISMN</sequence>
<feature type="domain" description="Peptidase C1A papain C-terminal" evidence="5">
    <location>
        <begin position="477"/>
        <end position="695"/>
    </location>
</feature>
<accession>A0A0E0B6P2</accession>
<dbReference type="FunFam" id="3.90.70.10:FF:000207">
    <property type="entry name" value="Putative cysteine proteinase"/>
    <property type="match status" value="2"/>
</dbReference>
<organism evidence="7">
    <name type="scientific">Oryza glumipatula</name>
    <dbReference type="NCBI Taxonomy" id="40148"/>
    <lineage>
        <taxon>Eukaryota</taxon>
        <taxon>Viridiplantae</taxon>
        <taxon>Streptophyta</taxon>
        <taxon>Embryophyta</taxon>
        <taxon>Tracheophyta</taxon>
        <taxon>Spermatophyta</taxon>
        <taxon>Magnoliopsida</taxon>
        <taxon>Liliopsida</taxon>
        <taxon>Poales</taxon>
        <taxon>Poaceae</taxon>
        <taxon>BOP clade</taxon>
        <taxon>Oryzoideae</taxon>
        <taxon>Oryzeae</taxon>
        <taxon>Oryzinae</taxon>
        <taxon>Oryza</taxon>
    </lineage>
</organism>
<dbReference type="SMART" id="SM00848">
    <property type="entry name" value="Inhibitor_I29"/>
    <property type="match status" value="2"/>
</dbReference>
<dbReference type="Proteomes" id="UP000026961">
    <property type="component" value="Chromosome 9"/>
</dbReference>
<dbReference type="InterPro" id="IPR000169">
    <property type="entry name" value="Pept_cys_AS"/>
</dbReference>
<dbReference type="AlphaFoldDB" id="A0A0E0B6P2"/>